<sequence length="52" mass="5528">MTTKHSTNFSVDPVVGWVVIVKGLVYGTAFSLVNGANTIGRSDCRINLNFGA</sequence>
<reference evidence="2 3" key="2">
    <citation type="journal article" date="2015" name="Syst. Appl. Microbiol.">
        <title>Nitrincola nitratireducens sp. nov. isolated from a haloalkaline crater lake.</title>
        <authorList>
            <person name="Singh A."/>
            <person name="Vaidya B."/>
            <person name="Tanuku N.R."/>
            <person name="Pinnaka A.K."/>
        </authorList>
    </citation>
    <scope>NUCLEOTIDE SEQUENCE [LARGE SCALE GENOMIC DNA]</scope>
    <source>
        <strain evidence="2 3">AK23</strain>
    </source>
</reference>
<evidence type="ECO:0000256" key="1">
    <source>
        <dbReference type="SAM" id="Phobius"/>
    </source>
</evidence>
<reference evidence="3" key="1">
    <citation type="submission" date="2012-11" db="EMBL/GenBank/DDBJ databases">
        <authorList>
            <person name="Singh A."/>
            <person name="Pinnaka A.K."/>
            <person name="Vaidya B."/>
        </authorList>
    </citation>
    <scope>NUCLEOTIDE SEQUENCE [LARGE SCALE GENOMIC DNA]</scope>
    <source>
        <strain evidence="3">AK23</strain>
    </source>
</reference>
<evidence type="ECO:0000313" key="2">
    <source>
        <dbReference type="EMBL" id="EXJ09120.1"/>
    </source>
</evidence>
<dbReference type="AlphaFoldDB" id="W9VEI6"/>
<dbReference type="Proteomes" id="UP000019464">
    <property type="component" value="Unassembled WGS sequence"/>
</dbReference>
<evidence type="ECO:0000313" key="3">
    <source>
        <dbReference type="Proteomes" id="UP000019464"/>
    </source>
</evidence>
<accession>W9VEI6</accession>
<dbReference type="EMBL" id="AONB01000033">
    <property type="protein sequence ID" value="EXJ09120.1"/>
    <property type="molecule type" value="Genomic_DNA"/>
</dbReference>
<organism evidence="2 3">
    <name type="scientific">Nitrincola nitratireducens</name>
    <dbReference type="NCBI Taxonomy" id="1229521"/>
    <lineage>
        <taxon>Bacteria</taxon>
        <taxon>Pseudomonadati</taxon>
        <taxon>Pseudomonadota</taxon>
        <taxon>Gammaproteobacteria</taxon>
        <taxon>Oceanospirillales</taxon>
        <taxon>Oceanospirillaceae</taxon>
        <taxon>Nitrincola</taxon>
    </lineage>
</organism>
<keyword evidence="1" id="KW-0812">Transmembrane</keyword>
<feature type="transmembrane region" description="Helical" evidence="1">
    <location>
        <begin position="14"/>
        <end position="33"/>
    </location>
</feature>
<comment type="caution">
    <text evidence="2">The sequence shown here is derived from an EMBL/GenBank/DDBJ whole genome shotgun (WGS) entry which is preliminary data.</text>
</comment>
<protein>
    <submittedName>
        <fullName evidence="2">Uncharacterized protein</fullName>
    </submittedName>
</protein>
<keyword evidence="3" id="KW-1185">Reference proteome</keyword>
<name>W9VEI6_9GAMM</name>
<keyword evidence="1" id="KW-0472">Membrane</keyword>
<keyword evidence="1" id="KW-1133">Transmembrane helix</keyword>
<proteinExistence type="predicted"/>
<gene>
    <name evidence="2" type="ORF">D791_03950</name>
</gene>
<dbReference type="STRING" id="1229521.D791_03950"/>